<gene>
    <name evidence="2" type="ORF">EFW17_06285</name>
</gene>
<dbReference type="Proteomes" id="UP000269198">
    <property type="component" value="Unassembled WGS sequence"/>
</dbReference>
<keyword evidence="1" id="KW-0472">Membrane</keyword>
<proteinExistence type="predicted"/>
<feature type="transmembrane region" description="Helical" evidence="1">
    <location>
        <begin position="85"/>
        <end position="104"/>
    </location>
</feature>
<keyword evidence="1" id="KW-1133">Transmembrane helix</keyword>
<reference evidence="2 3" key="1">
    <citation type="submission" date="2018-11" db="EMBL/GenBank/DDBJ databases">
        <title>The genome draft of YIM 96095.</title>
        <authorList>
            <person name="Tang S.-K."/>
            <person name="Chunyu W.-X."/>
            <person name="Feng Y.-Z."/>
        </authorList>
    </citation>
    <scope>NUCLEOTIDE SEQUENCE [LARGE SCALE GENOMIC DNA]</scope>
    <source>
        <strain evidence="2 3">YIM 96095</strain>
    </source>
</reference>
<sequence>MPKGDTFYTPSATRLRHEIERRSAAPLVWLHNSPRWLLPAAMALVFVGGLALSGVAGAALLTLLAAFFGWLAYLAWPNLRQGERAMRVVAVSVLLALGLLQSGVF</sequence>
<evidence type="ECO:0000313" key="3">
    <source>
        <dbReference type="Proteomes" id="UP000269198"/>
    </source>
</evidence>
<comment type="caution">
    <text evidence="2">The sequence shown here is derived from an EMBL/GenBank/DDBJ whole genome shotgun (WGS) entry which is preliminary data.</text>
</comment>
<evidence type="ECO:0000256" key="1">
    <source>
        <dbReference type="SAM" id="Phobius"/>
    </source>
</evidence>
<protein>
    <submittedName>
        <fullName evidence="2">Uncharacterized protein</fullName>
    </submittedName>
</protein>
<dbReference type="OrthoDB" id="3831256at2"/>
<keyword evidence="1" id="KW-0812">Transmembrane</keyword>
<name>A0A3N0EEH6_9ACTN</name>
<organism evidence="2 3">
    <name type="scientific">Halostreptopolyspora alba</name>
    <dbReference type="NCBI Taxonomy" id="2487137"/>
    <lineage>
        <taxon>Bacteria</taxon>
        <taxon>Bacillati</taxon>
        <taxon>Actinomycetota</taxon>
        <taxon>Actinomycetes</taxon>
        <taxon>Streptosporangiales</taxon>
        <taxon>Nocardiopsidaceae</taxon>
        <taxon>Halostreptopolyspora</taxon>
    </lineage>
</organism>
<dbReference type="InterPro" id="IPR046549">
    <property type="entry name" value="DUF6703"/>
</dbReference>
<keyword evidence="3" id="KW-1185">Reference proteome</keyword>
<accession>A0A3N0EEH6</accession>
<dbReference type="AlphaFoldDB" id="A0A3N0EEH6"/>
<dbReference type="Pfam" id="PF20444">
    <property type="entry name" value="DUF6703"/>
    <property type="match status" value="1"/>
</dbReference>
<dbReference type="EMBL" id="RJMB01000004">
    <property type="protein sequence ID" value="RNL86246.1"/>
    <property type="molecule type" value="Genomic_DNA"/>
</dbReference>
<feature type="transmembrane region" description="Helical" evidence="1">
    <location>
        <begin position="40"/>
        <end position="73"/>
    </location>
</feature>
<evidence type="ECO:0000313" key="2">
    <source>
        <dbReference type="EMBL" id="RNL86246.1"/>
    </source>
</evidence>